<organism evidence="1 2">
    <name type="scientific">Nepenthes gracilis</name>
    <name type="common">Slender pitcher plant</name>
    <dbReference type="NCBI Taxonomy" id="150966"/>
    <lineage>
        <taxon>Eukaryota</taxon>
        <taxon>Viridiplantae</taxon>
        <taxon>Streptophyta</taxon>
        <taxon>Embryophyta</taxon>
        <taxon>Tracheophyta</taxon>
        <taxon>Spermatophyta</taxon>
        <taxon>Magnoliopsida</taxon>
        <taxon>eudicotyledons</taxon>
        <taxon>Gunneridae</taxon>
        <taxon>Pentapetalae</taxon>
        <taxon>Caryophyllales</taxon>
        <taxon>Nepenthaceae</taxon>
        <taxon>Nepenthes</taxon>
    </lineage>
</organism>
<sequence>MSKQLKIQIKRIKLDTSSGNAILTGLEIFKINNSANSLEGKYRGDGKKSNGSNEHAMAAVRLVMFGAFVDLGTMVMKWHKKPQSWERRNNFSSWLLPRHANNSTLVRVPEEQHVLDRSV</sequence>
<protein>
    <submittedName>
        <fullName evidence="1">Uncharacterized protein</fullName>
    </submittedName>
</protein>
<evidence type="ECO:0000313" key="2">
    <source>
        <dbReference type="Proteomes" id="UP001279734"/>
    </source>
</evidence>
<dbReference type="Proteomes" id="UP001279734">
    <property type="component" value="Unassembled WGS sequence"/>
</dbReference>
<dbReference type="EMBL" id="BSYO01000026">
    <property type="protein sequence ID" value="GMH23577.1"/>
    <property type="molecule type" value="Genomic_DNA"/>
</dbReference>
<evidence type="ECO:0000313" key="1">
    <source>
        <dbReference type="EMBL" id="GMH23577.1"/>
    </source>
</evidence>
<gene>
    <name evidence="1" type="ORF">Nepgr_025420</name>
</gene>
<proteinExistence type="predicted"/>
<accession>A0AAD3XZH5</accession>
<name>A0AAD3XZH5_NEPGR</name>
<comment type="caution">
    <text evidence="1">The sequence shown here is derived from an EMBL/GenBank/DDBJ whole genome shotgun (WGS) entry which is preliminary data.</text>
</comment>
<reference evidence="1" key="1">
    <citation type="submission" date="2023-05" db="EMBL/GenBank/DDBJ databases">
        <title>Nepenthes gracilis genome sequencing.</title>
        <authorList>
            <person name="Fukushima K."/>
        </authorList>
    </citation>
    <scope>NUCLEOTIDE SEQUENCE</scope>
    <source>
        <strain evidence="1">SING2019-196</strain>
    </source>
</reference>
<dbReference type="AlphaFoldDB" id="A0AAD3XZH5"/>
<keyword evidence="2" id="KW-1185">Reference proteome</keyword>